<proteinExistence type="predicted"/>
<evidence type="ECO:0000256" key="2">
    <source>
        <dbReference type="ARBA" id="ARBA00022448"/>
    </source>
</evidence>
<evidence type="ECO:0000313" key="9">
    <source>
        <dbReference type="EMBL" id="MBT1071018.1"/>
    </source>
</evidence>
<evidence type="ECO:0000256" key="3">
    <source>
        <dbReference type="ARBA" id="ARBA00022490"/>
    </source>
</evidence>
<keyword evidence="7" id="KW-0418">Kinase</keyword>
<dbReference type="RefSeq" id="WP_214296725.1">
    <property type="nucleotide sequence ID" value="NZ_JAHDYS010000003.1"/>
</dbReference>
<dbReference type="Pfam" id="PF03610">
    <property type="entry name" value="EIIA-man"/>
    <property type="match status" value="1"/>
</dbReference>
<name>A0ABS5U5T7_9BACT</name>
<evidence type="ECO:0000259" key="8">
    <source>
        <dbReference type="PROSITE" id="PS51096"/>
    </source>
</evidence>
<reference evidence="9 10" key="1">
    <citation type="submission" date="2021-05" db="EMBL/GenBank/DDBJ databases">
        <title>The draft genome of Geobacter chapellei DSM 13688.</title>
        <authorList>
            <person name="Xu Z."/>
            <person name="Masuda Y."/>
            <person name="Itoh H."/>
            <person name="Senoo K."/>
        </authorList>
    </citation>
    <scope>NUCLEOTIDE SEQUENCE [LARGE SCALE GENOMIC DNA]</scope>
    <source>
        <strain evidence="9 10">DSM 13688</strain>
    </source>
</reference>
<evidence type="ECO:0000256" key="6">
    <source>
        <dbReference type="ARBA" id="ARBA00022683"/>
    </source>
</evidence>
<keyword evidence="5" id="KW-0808">Transferase</keyword>
<comment type="caution">
    <text evidence="9">The sequence shown here is derived from an EMBL/GenBank/DDBJ whole genome shotgun (WGS) entry which is preliminary data.</text>
</comment>
<dbReference type="CDD" id="cd00006">
    <property type="entry name" value="PTS_IIA_man"/>
    <property type="match status" value="1"/>
</dbReference>
<dbReference type="InterPro" id="IPR036662">
    <property type="entry name" value="PTS_EIIA_man-typ_sf"/>
</dbReference>
<dbReference type="Gene3D" id="3.40.50.510">
    <property type="entry name" value="Phosphotransferase system, mannose-type IIA component"/>
    <property type="match status" value="1"/>
</dbReference>
<organism evidence="9 10">
    <name type="scientific">Pelotalea chapellei</name>
    <dbReference type="NCBI Taxonomy" id="44671"/>
    <lineage>
        <taxon>Bacteria</taxon>
        <taxon>Pseudomonadati</taxon>
        <taxon>Thermodesulfobacteriota</taxon>
        <taxon>Desulfuromonadia</taxon>
        <taxon>Geobacterales</taxon>
        <taxon>Geobacteraceae</taxon>
        <taxon>Pelotalea</taxon>
    </lineage>
</organism>
<evidence type="ECO:0000256" key="5">
    <source>
        <dbReference type="ARBA" id="ARBA00022679"/>
    </source>
</evidence>
<dbReference type="InterPro" id="IPR033887">
    <property type="entry name" value="PTS_IIA_man"/>
</dbReference>
<dbReference type="SUPFAM" id="SSF53062">
    <property type="entry name" value="PTS system fructose IIA component-like"/>
    <property type="match status" value="1"/>
</dbReference>
<evidence type="ECO:0000256" key="4">
    <source>
        <dbReference type="ARBA" id="ARBA00022597"/>
    </source>
</evidence>
<keyword evidence="6" id="KW-0598">Phosphotransferase system</keyword>
<sequence>MTGLVLVTHAGLAGALMRSAEMIIGSIEGCEQVEVAPNESADHIMSRVVAAVEKARADGAIIMTDLFGGTPSNMAMSFLKDGQVEVLTGVNLPMVIEFCSKRGRMGVTELAVELQKNGRDGIINAGEFLR</sequence>
<dbReference type="PANTHER" id="PTHR33799">
    <property type="entry name" value="PTS PERMEASE-RELATED-RELATED"/>
    <property type="match status" value="1"/>
</dbReference>
<keyword evidence="10" id="KW-1185">Reference proteome</keyword>
<dbReference type="InterPro" id="IPR004701">
    <property type="entry name" value="PTS_EIIA_man-typ"/>
</dbReference>
<feature type="domain" description="PTS EIIA type-4" evidence="8">
    <location>
        <begin position="1"/>
        <end position="122"/>
    </location>
</feature>
<gene>
    <name evidence="9" type="ORF">KJB30_04430</name>
</gene>
<comment type="subcellular location">
    <subcellularLocation>
        <location evidence="1">Cytoplasm</location>
    </subcellularLocation>
</comment>
<keyword evidence="2" id="KW-0813">Transport</keyword>
<keyword evidence="3" id="KW-0963">Cytoplasm</keyword>
<dbReference type="PROSITE" id="PS51096">
    <property type="entry name" value="PTS_EIIA_TYPE_4"/>
    <property type="match status" value="1"/>
</dbReference>
<keyword evidence="4 9" id="KW-0762">Sugar transport</keyword>
<evidence type="ECO:0000256" key="1">
    <source>
        <dbReference type="ARBA" id="ARBA00004496"/>
    </source>
</evidence>
<dbReference type="PANTHER" id="PTHR33799:SF1">
    <property type="entry name" value="PTS SYSTEM MANNOSE-SPECIFIC EIIAB COMPONENT-RELATED"/>
    <property type="match status" value="1"/>
</dbReference>
<evidence type="ECO:0000313" key="10">
    <source>
        <dbReference type="Proteomes" id="UP000784128"/>
    </source>
</evidence>
<evidence type="ECO:0000256" key="7">
    <source>
        <dbReference type="ARBA" id="ARBA00022777"/>
    </source>
</evidence>
<dbReference type="InterPro" id="IPR051471">
    <property type="entry name" value="Bacterial_PTS_sugar_comp"/>
</dbReference>
<protein>
    <submittedName>
        <fullName evidence="9">PTS sugar transporter</fullName>
    </submittedName>
</protein>
<accession>A0ABS5U5T7</accession>
<dbReference type="Proteomes" id="UP000784128">
    <property type="component" value="Unassembled WGS sequence"/>
</dbReference>
<dbReference type="EMBL" id="JAHDYS010000003">
    <property type="protein sequence ID" value="MBT1071018.1"/>
    <property type="molecule type" value="Genomic_DNA"/>
</dbReference>